<keyword evidence="2" id="KW-1185">Reference proteome</keyword>
<protein>
    <submittedName>
        <fullName evidence="1">Uncharacterized protein</fullName>
    </submittedName>
</protein>
<accession>A0ABU7RSF6</accession>
<sequence>MSGRSVGAWAVVIPGERYETERLFHHDTLELTGLNGGSRPGPGDPVLVVRDEEPPLVVALGRVVSTDGVGERDPDDPQSGPVETTALAVTYTRQVFDAPVPADRLTLDGPVTPIDPALYRELAGRVGPTPGRRDWLVSLHMPIEAASSAEAVRVFWSYLRELGPRELPTFVSPADDELAMRAYVLGVEANQDPEEDD</sequence>
<organism evidence="1 2">
    <name type="scientific">Plantactinospora sonchi</name>
    <dbReference type="NCBI Taxonomy" id="1544735"/>
    <lineage>
        <taxon>Bacteria</taxon>
        <taxon>Bacillati</taxon>
        <taxon>Actinomycetota</taxon>
        <taxon>Actinomycetes</taxon>
        <taxon>Micromonosporales</taxon>
        <taxon>Micromonosporaceae</taxon>
        <taxon>Plantactinospora</taxon>
    </lineage>
</organism>
<dbReference type="EMBL" id="JAZGQK010000011">
    <property type="protein sequence ID" value="MEE6259444.1"/>
    <property type="molecule type" value="Genomic_DNA"/>
</dbReference>
<proteinExistence type="predicted"/>
<name>A0ABU7RSF6_9ACTN</name>
<evidence type="ECO:0000313" key="1">
    <source>
        <dbReference type="EMBL" id="MEE6259444.1"/>
    </source>
</evidence>
<evidence type="ECO:0000313" key="2">
    <source>
        <dbReference type="Proteomes" id="UP001332243"/>
    </source>
</evidence>
<dbReference type="RefSeq" id="WP_331214570.1">
    <property type="nucleotide sequence ID" value="NZ_JAZGQK010000011.1"/>
</dbReference>
<dbReference type="Proteomes" id="UP001332243">
    <property type="component" value="Unassembled WGS sequence"/>
</dbReference>
<reference evidence="1 2" key="1">
    <citation type="submission" date="2024-01" db="EMBL/GenBank/DDBJ databases">
        <title>Genome insights into Plantactinospora sonchi sp. nov.</title>
        <authorList>
            <person name="Wang L."/>
        </authorList>
    </citation>
    <scope>NUCLEOTIDE SEQUENCE [LARGE SCALE GENOMIC DNA]</scope>
    <source>
        <strain evidence="1 2">NEAU-QY2</strain>
    </source>
</reference>
<comment type="caution">
    <text evidence="1">The sequence shown here is derived from an EMBL/GenBank/DDBJ whole genome shotgun (WGS) entry which is preliminary data.</text>
</comment>
<gene>
    <name evidence="1" type="ORF">V1633_13205</name>
</gene>